<keyword evidence="3 6" id="KW-0812">Transmembrane</keyword>
<feature type="transmembrane region" description="Helical" evidence="6">
    <location>
        <begin position="229"/>
        <end position="251"/>
    </location>
</feature>
<feature type="transmembrane region" description="Helical" evidence="6">
    <location>
        <begin position="257"/>
        <end position="274"/>
    </location>
</feature>
<dbReference type="PANTHER" id="PTHR21716">
    <property type="entry name" value="TRANSMEMBRANE PROTEIN"/>
    <property type="match status" value="1"/>
</dbReference>
<organism evidence="7 8">
    <name type="scientific">Gracilibacillus salinarum</name>
    <dbReference type="NCBI Taxonomy" id="2932255"/>
    <lineage>
        <taxon>Bacteria</taxon>
        <taxon>Bacillati</taxon>
        <taxon>Bacillota</taxon>
        <taxon>Bacilli</taxon>
        <taxon>Bacillales</taxon>
        <taxon>Bacillaceae</taxon>
        <taxon>Gracilibacillus</taxon>
    </lineage>
</organism>
<feature type="transmembrane region" description="Helical" evidence="6">
    <location>
        <begin position="40"/>
        <end position="64"/>
    </location>
</feature>
<dbReference type="RefSeq" id="WP_244748002.1">
    <property type="nucleotide sequence ID" value="NZ_CP095071.1"/>
</dbReference>
<feature type="transmembrane region" description="Helical" evidence="6">
    <location>
        <begin position="16"/>
        <end position="34"/>
    </location>
</feature>
<keyword evidence="8" id="KW-1185">Reference proteome</keyword>
<evidence type="ECO:0000313" key="7">
    <source>
        <dbReference type="EMBL" id="UOQ87530.1"/>
    </source>
</evidence>
<evidence type="ECO:0000256" key="4">
    <source>
        <dbReference type="ARBA" id="ARBA00022989"/>
    </source>
</evidence>
<comment type="similarity">
    <text evidence="2">Belongs to the autoinducer-2 exporter (AI-2E) (TC 2.A.86) family.</text>
</comment>
<evidence type="ECO:0000313" key="8">
    <source>
        <dbReference type="Proteomes" id="UP000831537"/>
    </source>
</evidence>
<reference evidence="7 8" key="1">
    <citation type="submission" date="2022-04" db="EMBL/GenBank/DDBJ databases">
        <title>Gracilibacillus sp. isolated from saltern.</title>
        <authorList>
            <person name="Won M."/>
            <person name="Lee C.-M."/>
            <person name="Woen H.-Y."/>
            <person name="Kwon S.-W."/>
        </authorList>
    </citation>
    <scope>NUCLEOTIDE SEQUENCE [LARGE SCALE GENOMIC DNA]</scope>
    <source>
        <strain evidence="7 8">SSPM10-3</strain>
    </source>
</reference>
<name>A0ABY4GU96_9BACI</name>
<evidence type="ECO:0000256" key="3">
    <source>
        <dbReference type="ARBA" id="ARBA00022692"/>
    </source>
</evidence>
<keyword evidence="4 6" id="KW-1133">Transmembrane helix</keyword>
<protein>
    <submittedName>
        <fullName evidence="7">AI-2E family transporter</fullName>
    </submittedName>
</protein>
<dbReference type="InterPro" id="IPR002549">
    <property type="entry name" value="AI-2E-like"/>
</dbReference>
<feature type="transmembrane region" description="Helical" evidence="6">
    <location>
        <begin position="281"/>
        <end position="306"/>
    </location>
</feature>
<evidence type="ECO:0000256" key="5">
    <source>
        <dbReference type="ARBA" id="ARBA00023136"/>
    </source>
</evidence>
<dbReference type="PANTHER" id="PTHR21716:SF69">
    <property type="entry name" value="TRANSPORT PROTEIN YUBA-RELATED"/>
    <property type="match status" value="1"/>
</dbReference>
<comment type="subcellular location">
    <subcellularLocation>
        <location evidence="1">Membrane</location>
        <topology evidence="1">Multi-pass membrane protein</topology>
    </subcellularLocation>
</comment>
<dbReference type="Proteomes" id="UP000831537">
    <property type="component" value="Chromosome"/>
</dbReference>
<accession>A0ABY4GU96</accession>
<sequence length="383" mass="42982">MNSSNRFLQFIGGKNIFYLLALFILIGIFIFIYTKISFVFHPFVVIFSTLAPPVILAFVAYYLLNPIVNLLERFRIRRIWGILILILGISGALTGIILLTAPAIEAQVKDLIQTFPSYLRQLGNELSNWIQNSFLAAYYDEGYQWLMDQLSEIPQLIGNYISSGYEGIQNIASTITTTVVSIITFPFILFFLLKDGKKFQGFFIKLLPPKFRNDVSQILSNMDTQVGSYIQGQIIVATVIGMLLFIGYLIIGLDYAFTLAIVAAVTSVVPYLGPTIAIIPAIIIAIVNSPFMLLKLAIVWVAVQFLEGNFVSPNIMGKTMHIHPLTIIFVLLIAGNLFGVVGVILGIPGYAILKVVVEYIFYKFKRRYNKYYGEDEGKYGLEE</sequence>
<dbReference type="Pfam" id="PF01594">
    <property type="entry name" value="AI-2E_transport"/>
    <property type="match status" value="1"/>
</dbReference>
<keyword evidence="5 6" id="KW-0472">Membrane</keyword>
<gene>
    <name evidence="7" type="ORF">MUN87_17705</name>
</gene>
<evidence type="ECO:0000256" key="2">
    <source>
        <dbReference type="ARBA" id="ARBA00009773"/>
    </source>
</evidence>
<proteinExistence type="inferred from homology"/>
<dbReference type="EMBL" id="CP095071">
    <property type="protein sequence ID" value="UOQ87530.1"/>
    <property type="molecule type" value="Genomic_DNA"/>
</dbReference>
<feature type="transmembrane region" description="Helical" evidence="6">
    <location>
        <begin position="76"/>
        <end position="101"/>
    </location>
</feature>
<feature type="transmembrane region" description="Helical" evidence="6">
    <location>
        <begin position="171"/>
        <end position="193"/>
    </location>
</feature>
<evidence type="ECO:0000256" key="6">
    <source>
        <dbReference type="SAM" id="Phobius"/>
    </source>
</evidence>
<feature type="transmembrane region" description="Helical" evidence="6">
    <location>
        <begin position="326"/>
        <end position="357"/>
    </location>
</feature>
<evidence type="ECO:0000256" key="1">
    <source>
        <dbReference type="ARBA" id="ARBA00004141"/>
    </source>
</evidence>